<evidence type="ECO:0000256" key="1">
    <source>
        <dbReference type="SAM" id="MobiDB-lite"/>
    </source>
</evidence>
<name>A0A0M3HSS0_ASCLU</name>
<protein>
    <submittedName>
        <fullName evidence="3">Uncharacterized protein</fullName>
    </submittedName>
</protein>
<dbReference type="AlphaFoldDB" id="A0A0M3HSS0"/>
<accession>A0A0M3HSS0</accession>
<feature type="region of interest" description="Disordered" evidence="1">
    <location>
        <begin position="54"/>
        <end position="78"/>
    </location>
</feature>
<proteinExistence type="predicted"/>
<keyword evidence="2" id="KW-1185">Reference proteome</keyword>
<dbReference type="Pfam" id="PF05032">
    <property type="entry name" value="Spo12"/>
    <property type="match status" value="1"/>
</dbReference>
<evidence type="ECO:0000313" key="3">
    <source>
        <dbReference type="WBParaSite" id="ALUE_0000556501-mRNA-1"/>
    </source>
</evidence>
<sequence>MPTLLEGDLVMISLGGEAEFHLRFQADSRLLAVVRRSQLLSFVRKVNMDKDDRSIGSCNDVTPPGGAPTTEVDSAREHNQPACTPAIIRARQCRKEFQASGSSLMVSSPSDALMSPCTQKLFGNGLRTKKSGSIPLAVLKEKQKTSIASMDLNSVDSSSN</sequence>
<reference evidence="3" key="1">
    <citation type="submission" date="2017-02" db="UniProtKB">
        <authorList>
            <consortium name="WormBaseParasite"/>
        </authorList>
    </citation>
    <scope>IDENTIFICATION</scope>
</reference>
<evidence type="ECO:0000313" key="2">
    <source>
        <dbReference type="Proteomes" id="UP000036681"/>
    </source>
</evidence>
<organism evidence="2 3">
    <name type="scientific">Ascaris lumbricoides</name>
    <name type="common">Giant roundworm</name>
    <dbReference type="NCBI Taxonomy" id="6252"/>
    <lineage>
        <taxon>Eukaryota</taxon>
        <taxon>Metazoa</taxon>
        <taxon>Ecdysozoa</taxon>
        <taxon>Nematoda</taxon>
        <taxon>Chromadorea</taxon>
        <taxon>Rhabditida</taxon>
        <taxon>Spirurina</taxon>
        <taxon>Ascaridomorpha</taxon>
        <taxon>Ascaridoidea</taxon>
        <taxon>Ascarididae</taxon>
        <taxon>Ascaris</taxon>
    </lineage>
</organism>
<dbReference type="Proteomes" id="UP000036681">
    <property type="component" value="Unplaced"/>
</dbReference>
<dbReference type="InterPro" id="IPR007727">
    <property type="entry name" value="Spo12"/>
</dbReference>
<dbReference type="WBParaSite" id="ALUE_0000556501-mRNA-1">
    <property type="protein sequence ID" value="ALUE_0000556501-mRNA-1"/>
    <property type="gene ID" value="ALUE_0000556501"/>
</dbReference>